<dbReference type="GO" id="GO:0005737">
    <property type="term" value="C:cytoplasm"/>
    <property type="evidence" value="ECO:0007669"/>
    <property type="project" value="TreeGrafter"/>
</dbReference>
<proteinExistence type="predicted"/>
<organism evidence="2 3">
    <name type="scientific">Peribacillus glennii</name>
    <dbReference type="NCBI Taxonomy" id="2303991"/>
    <lineage>
        <taxon>Bacteria</taxon>
        <taxon>Bacillati</taxon>
        <taxon>Bacillota</taxon>
        <taxon>Bacilli</taxon>
        <taxon>Bacillales</taxon>
        <taxon>Bacillaceae</taxon>
        <taxon>Peribacillus</taxon>
    </lineage>
</organism>
<keyword evidence="3" id="KW-1185">Reference proteome</keyword>
<feature type="domain" description="N-acetyltransferase" evidence="1">
    <location>
        <begin position="39"/>
        <end position="179"/>
    </location>
</feature>
<evidence type="ECO:0000313" key="3">
    <source>
        <dbReference type="Proteomes" id="UP000262939"/>
    </source>
</evidence>
<dbReference type="AlphaFoldDB" id="A0A372LH38"/>
<dbReference type="InterPro" id="IPR016181">
    <property type="entry name" value="Acyl_CoA_acyltransferase"/>
</dbReference>
<dbReference type="GO" id="GO:0008999">
    <property type="term" value="F:protein-N-terminal-alanine acetyltransferase activity"/>
    <property type="evidence" value="ECO:0007669"/>
    <property type="project" value="TreeGrafter"/>
</dbReference>
<dbReference type="InterPro" id="IPR000182">
    <property type="entry name" value="GNAT_dom"/>
</dbReference>
<accession>A0A372LH38</accession>
<dbReference type="RefSeq" id="WP_117321783.1">
    <property type="nucleotide sequence ID" value="NZ_QVTD01000003.1"/>
</dbReference>
<evidence type="ECO:0000313" key="2">
    <source>
        <dbReference type="EMBL" id="RFU65610.1"/>
    </source>
</evidence>
<dbReference type="PROSITE" id="PS51186">
    <property type="entry name" value="GNAT"/>
    <property type="match status" value="1"/>
</dbReference>
<dbReference type="GO" id="GO:1990189">
    <property type="term" value="F:protein N-terminal-serine acetyltransferase activity"/>
    <property type="evidence" value="ECO:0007669"/>
    <property type="project" value="TreeGrafter"/>
</dbReference>
<sequence>MNPILKEFPEMIETERLYIRPCKPGDGKAVHDAIIHSKEELRQWLPFANHDSTEDETEINIRKAFARFIEREDIRLHIYRKEGDVFIGSTGLHRIDWDLPKFEIGYWADARYSNKGYISEATQALTTFAFDFYGAKRVEIRCDPDNINSRRIPEKLGFTLEGILRKSSLSADGHRLRDTCVFAKIPE</sequence>
<name>A0A372LH38_9BACI</name>
<dbReference type="Pfam" id="PF13302">
    <property type="entry name" value="Acetyltransf_3"/>
    <property type="match status" value="1"/>
</dbReference>
<dbReference type="SUPFAM" id="SSF55729">
    <property type="entry name" value="Acyl-CoA N-acyltransferases (Nat)"/>
    <property type="match status" value="1"/>
</dbReference>
<dbReference type="PANTHER" id="PTHR43441">
    <property type="entry name" value="RIBOSOMAL-PROTEIN-SERINE ACETYLTRANSFERASE"/>
    <property type="match status" value="1"/>
</dbReference>
<dbReference type="Gene3D" id="3.40.630.30">
    <property type="match status" value="1"/>
</dbReference>
<dbReference type="EMBL" id="QVTD01000003">
    <property type="protein sequence ID" value="RFU65610.1"/>
    <property type="molecule type" value="Genomic_DNA"/>
</dbReference>
<keyword evidence="2" id="KW-0808">Transferase</keyword>
<dbReference type="InterPro" id="IPR051908">
    <property type="entry name" value="Ribosomal_N-acetyltransferase"/>
</dbReference>
<evidence type="ECO:0000259" key="1">
    <source>
        <dbReference type="PROSITE" id="PS51186"/>
    </source>
</evidence>
<dbReference type="Proteomes" id="UP000262939">
    <property type="component" value="Unassembled WGS sequence"/>
</dbReference>
<gene>
    <name evidence="2" type="ORF">D0466_06960</name>
</gene>
<dbReference type="PANTHER" id="PTHR43441:SF3">
    <property type="entry name" value="ACETYLTRANSFERASE"/>
    <property type="match status" value="1"/>
</dbReference>
<protein>
    <submittedName>
        <fullName evidence="2">N-acetyltransferase</fullName>
    </submittedName>
</protein>
<reference evidence="2 3" key="1">
    <citation type="submission" date="2018-08" db="EMBL/GenBank/DDBJ databases">
        <title>Bacillus chawlae sp. nov., Bacillus glennii sp. nov., and Bacillus saganii sp. nov. Isolated from the Vehicle Assembly Building at Kennedy Space Center where the Viking Spacecraft were Assembled.</title>
        <authorList>
            <person name="Seuylemezian A."/>
            <person name="Vaishampayan P."/>
        </authorList>
    </citation>
    <scope>NUCLEOTIDE SEQUENCE [LARGE SCALE GENOMIC DNA]</scope>
    <source>
        <strain evidence="2 3">V44-8</strain>
    </source>
</reference>
<dbReference type="OrthoDB" id="9799321at2"/>
<comment type="caution">
    <text evidence="2">The sequence shown here is derived from an EMBL/GenBank/DDBJ whole genome shotgun (WGS) entry which is preliminary data.</text>
</comment>